<dbReference type="EMBL" id="CP023777">
    <property type="protein sequence ID" value="ATL46738.1"/>
    <property type="molecule type" value="Genomic_DNA"/>
</dbReference>
<evidence type="ECO:0000313" key="2">
    <source>
        <dbReference type="Proteomes" id="UP000220133"/>
    </source>
</evidence>
<gene>
    <name evidence="1" type="ORF">COR50_05875</name>
</gene>
<dbReference type="OrthoDB" id="9153118at2"/>
<dbReference type="RefSeq" id="WP_098193125.1">
    <property type="nucleotide sequence ID" value="NZ_CP023777.1"/>
</dbReference>
<proteinExistence type="predicted"/>
<dbReference type="KEGG" id="cbae:COR50_05875"/>
<dbReference type="InterPro" id="IPR007358">
    <property type="entry name" value="Nucleoid_associated_NdpA"/>
</dbReference>
<organism evidence="1 2">
    <name type="scientific">Chitinophaga caeni</name>
    <dbReference type="NCBI Taxonomy" id="2029983"/>
    <lineage>
        <taxon>Bacteria</taxon>
        <taxon>Pseudomonadati</taxon>
        <taxon>Bacteroidota</taxon>
        <taxon>Chitinophagia</taxon>
        <taxon>Chitinophagales</taxon>
        <taxon>Chitinophagaceae</taxon>
        <taxon>Chitinophaga</taxon>
    </lineage>
</organism>
<keyword evidence="2" id="KW-1185">Reference proteome</keyword>
<evidence type="ECO:0000313" key="1">
    <source>
        <dbReference type="EMBL" id="ATL46738.1"/>
    </source>
</evidence>
<reference evidence="1 2" key="1">
    <citation type="submission" date="2017-10" db="EMBL/GenBank/DDBJ databases">
        <title>Paenichitinophaga pekingensis gen. nov., sp. nov., isolated from activated sludge.</title>
        <authorList>
            <person name="Jin D."/>
            <person name="Kong X."/>
            <person name="Deng Y."/>
            <person name="Bai Z."/>
        </authorList>
    </citation>
    <scope>NUCLEOTIDE SEQUENCE [LARGE SCALE GENOMIC DNA]</scope>
    <source>
        <strain evidence="1 2">13</strain>
    </source>
</reference>
<dbReference type="Proteomes" id="UP000220133">
    <property type="component" value="Chromosome"/>
</dbReference>
<protein>
    <recommendedName>
        <fullName evidence="3">Nucleoid-associated protein</fullName>
    </recommendedName>
</protein>
<evidence type="ECO:0008006" key="3">
    <source>
        <dbReference type="Google" id="ProtNLM"/>
    </source>
</evidence>
<sequence>MIHVADTNNLSQLAIHKVGNAGQEEPLILSPSNLNLDDETVANLLLNYFIQPFVKNAEYFHFTHDADIELNEIYKYCSLIFDDKDQFHEQSIHIAKHLYKSSTHPKIKGGELYIVYFDNCQVDGEEMEAVGIFKSETKDTYLKVFLQQDNYGVNYDDGININKLDKGCLVFNTKRDEGYKVSIVDSISKQNEAIYWKDAFLQVQRLEDSYHQTETAVTMCKEFIQNHLPNQYEMNKADQIDLLNKSAAYFKENEQFEMDEFAQNVFGHEDAVASFRSYKEQFQKDFRLDVPDEFDISAPAVKRNQKDFKSVLKLDKNFHVYIHGDRDKIERGYDELTNMQYYKLYFESES</sequence>
<dbReference type="AlphaFoldDB" id="A0A291QRW6"/>
<dbReference type="Pfam" id="PF04245">
    <property type="entry name" value="NA37"/>
    <property type="match status" value="1"/>
</dbReference>
<accession>A0A291QRW6</accession>
<name>A0A291QRW6_9BACT</name>
<dbReference type="GO" id="GO:0009295">
    <property type="term" value="C:nucleoid"/>
    <property type="evidence" value="ECO:0007669"/>
    <property type="project" value="InterPro"/>
</dbReference>